<feature type="compositionally biased region" description="Polar residues" evidence="11">
    <location>
        <begin position="292"/>
        <end position="305"/>
    </location>
</feature>
<feature type="domain" description="C2H2-type" evidence="12">
    <location>
        <begin position="909"/>
        <end position="936"/>
    </location>
</feature>
<keyword evidence="14" id="KW-1185">Reference proteome</keyword>
<keyword evidence="3" id="KW-0677">Repeat</keyword>
<dbReference type="GO" id="GO:0008270">
    <property type="term" value="F:zinc ion binding"/>
    <property type="evidence" value="ECO:0007669"/>
    <property type="project" value="UniProtKB-KW"/>
</dbReference>
<evidence type="ECO:0000256" key="4">
    <source>
        <dbReference type="ARBA" id="ARBA00022771"/>
    </source>
</evidence>
<dbReference type="Proteomes" id="UP001153636">
    <property type="component" value="Chromosome 3"/>
</dbReference>
<dbReference type="FunFam" id="3.30.160.60:FF:001450">
    <property type="entry name" value="zinc finger protein 774"/>
    <property type="match status" value="1"/>
</dbReference>
<proteinExistence type="predicted"/>
<evidence type="ECO:0000256" key="10">
    <source>
        <dbReference type="PROSITE-ProRule" id="PRU00042"/>
    </source>
</evidence>
<keyword evidence="7" id="KW-0238">DNA-binding</keyword>
<keyword evidence="2" id="KW-0479">Metal-binding</keyword>
<dbReference type="Gene3D" id="3.30.160.60">
    <property type="entry name" value="Classic Zinc Finger"/>
    <property type="match status" value="8"/>
</dbReference>
<evidence type="ECO:0000259" key="12">
    <source>
        <dbReference type="PROSITE" id="PS50157"/>
    </source>
</evidence>
<name>A0A9P0GGA9_9CUCU</name>
<dbReference type="PROSITE" id="PS00028">
    <property type="entry name" value="ZINC_FINGER_C2H2_1"/>
    <property type="match status" value="11"/>
</dbReference>
<keyword evidence="6" id="KW-0805">Transcription regulation</keyword>
<feature type="domain" description="C2H2-type" evidence="12">
    <location>
        <begin position="755"/>
        <end position="783"/>
    </location>
</feature>
<protein>
    <recommendedName>
        <fullName evidence="12">C2H2-type domain-containing protein</fullName>
    </recommendedName>
</protein>
<feature type="compositionally biased region" description="Basic and acidic residues" evidence="11">
    <location>
        <begin position="210"/>
        <end position="224"/>
    </location>
</feature>
<sequence length="1031" mass="117942">MDSINIVCPVCTLYLRPGITLKEHLTSHPKQKVIEALVKLASVDEPPKSQNVTSTSSFSPPLSSAGTSTSQVNSTVANPSWNQSTPVQLGPPSHMNSLHGNHVFIYQQSMSTSAPQGNVLQVNPMSQQYVYHPAVFSPQMMPYMYQQQQVILASNSVHPQIRALPFELSDSEATDVPEVATIENNNESQKQTPTEIEKDTIENGVFSSERQAEESPNKTITKKELDSLHHEHEIKTMEDFEQEQTQVNEIPPEEYHDSADENDLDITEREELVASPYSEHADWKDDSELSKACQTQQASTHSPTSPVIAREHLVENENQFANVDQPEYFYLDPQSGHYTENFQEQENNETPPYSVHKKTDNYEQSEPIYTSANILHGNDHLDFMNLDDIVIIGEFNSNPVASQVEHFENTLHDRPRVLMTIGEIPDHQKIDCLESRDFEESMSRSSSHVNIRSDERMPARGELSGQESLGGNSDISNWNRLHYQEGGSYEIIEHESWQASDSESIDTPSMKRQNSTQVSCEQNGYDDNDLPTIIGYSGPPLNFKCSTCGEDFASSKDRKEHELENHPEKSKCTIIGSEIGKKNVKKLVIRAKSESTKTEPNFDNIFTNKLKLESQGEVVTGESASLETPVKTDEPPVELADIKTICPICECVLENAKCLKQHKLEMHKETATVKHKCLTCGEVFPNEYKYTDHLKVHPLECRLCGKLFYRKQNIRLHMKRHLGLKPYKCEICEKSFVTRQKHDEHKNIHTGDAPIKCNLCNEKFRRHSNLIQHRNRHHFQLKKKIKDYICQCGEIFHSKKKLAWHKEIHDSKPKACSQCSEKFLHMSSLTRHMRRAHNENFLPEETRQNENVECPICKGTYLKSSLEVHIKTHSGTRPYACLMCNKDFTTKWNLKQHKWTHASRTSKPFKCDLCKAAFIRESDFTAHVNSHKSVRPYTCNHCGAQFIRKYNCLRHVKEHENSKTFNCKVCGKKFHRSYYLKDHMRVHTGVRPYTCHICGKTSTTKSNHNKHVQIHHAREPERAESLGGPLA</sequence>
<feature type="domain" description="C2H2-type" evidence="12">
    <location>
        <begin position="727"/>
        <end position="754"/>
    </location>
</feature>
<feature type="compositionally biased region" description="Polar residues" evidence="11">
    <location>
        <begin position="69"/>
        <end position="87"/>
    </location>
</feature>
<feature type="compositionally biased region" description="Basic and acidic residues" evidence="11">
    <location>
        <begin position="279"/>
        <end position="289"/>
    </location>
</feature>
<keyword evidence="9" id="KW-0539">Nucleus</keyword>
<organism evidence="13 14">
    <name type="scientific">Psylliodes chrysocephalus</name>
    <dbReference type="NCBI Taxonomy" id="3402493"/>
    <lineage>
        <taxon>Eukaryota</taxon>
        <taxon>Metazoa</taxon>
        <taxon>Ecdysozoa</taxon>
        <taxon>Arthropoda</taxon>
        <taxon>Hexapoda</taxon>
        <taxon>Insecta</taxon>
        <taxon>Pterygota</taxon>
        <taxon>Neoptera</taxon>
        <taxon>Endopterygota</taxon>
        <taxon>Coleoptera</taxon>
        <taxon>Polyphaga</taxon>
        <taxon>Cucujiformia</taxon>
        <taxon>Chrysomeloidea</taxon>
        <taxon>Chrysomelidae</taxon>
        <taxon>Galerucinae</taxon>
        <taxon>Alticini</taxon>
        <taxon>Psylliodes</taxon>
    </lineage>
</organism>
<dbReference type="PANTHER" id="PTHR24383">
    <property type="entry name" value="ZINC FINGER PROTEIN"/>
    <property type="match status" value="1"/>
</dbReference>
<comment type="subcellular location">
    <subcellularLocation>
        <location evidence="1">Nucleus</location>
    </subcellularLocation>
</comment>
<feature type="region of interest" description="Disordered" evidence="11">
    <location>
        <begin position="46"/>
        <end position="89"/>
    </location>
</feature>
<evidence type="ECO:0000256" key="2">
    <source>
        <dbReference type="ARBA" id="ARBA00022723"/>
    </source>
</evidence>
<feature type="compositionally biased region" description="Polar residues" evidence="11">
    <location>
        <begin position="465"/>
        <end position="477"/>
    </location>
</feature>
<evidence type="ECO:0000313" key="14">
    <source>
        <dbReference type="Proteomes" id="UP001153636"/>
    </source>
</evidence>
<dbReference type="OrthoDB" id="10249535at2759"/>
<keyword evidence="8" id="KW-0804">Transcription</keyword>
<feature type="region of interest" description="Disordered" evidence="11">
    <location>
        <begin position="237"/>
        <end position="265"/>
    </location>
</feature>
<feature type="domain" description="C2H2-type" evidence="12">
    <location>
        <begin position="543"/>
        <end position="571"/>
    </location>
</feature>
<evidence type="ECO:0000313" key="13">
    <source>
        <dbReference type="EMBL" id="CAH1108755.1"/>
    </source>
</evidence>
<dbReference type="SMART" id="SM00355">
    <property type="entry name" value="ZnF_C2H2"/>
    <property type="match status" value="15"/>
</dbReference>
<feature type="domain" description="C2H2-type" evidence="12">
    <location>
        <begin position="879"/>
        <end position="906"/>
    </location>
</feature>
<feature type="region of interest" description="Disordered" evidence="11">
    <location>
        <begin position="497"/>
        <end position="524"/>
    </location>
</feature>
<dbReference type="InterPro" id="IPR013087">
    <property type="entry name" value="Znf_C2H2_type"/>
</dbReference>
<feature type="region of interest" description="Disordered" evidence="11">
    <location>
        <begin position="278"/>
        <end position="306"/>
    </location>
</feature>
<keyword evidence="5" id="KW-0862">Zinc</keyword>
<feature type="domain" description="C2H2-type" evidence="12">
    <location>
        <begin position="937"/>
        <end position="964"/>
    </location>
</feature>
<gene>
    <name evidence="13" type="ORF">PSYICH_LOCUS9233</name>
</gene>
<evidence type="ECO:0000256" key="6">
    <source>
        <dbReference type="ARBA" id="ARBA00023015"/>
    </source>
</evidence>
<feature type="domain" description="C2H2-type" evidence="12">
    <location>
        <begin position="993"/>
        <end position="1020"/>
    </location>
</feature>
<evidence type="ECO:0000256" key="11">
    <source>
        <dbReference type="SAM" id="MobiDB-lite"/>
    </source>
</evidence>
<feature type="region of interest" description="Disordered" evidence="11">
    <location>
        <begin position="441"/>
        <end position="477"/>
    </location>
</feature>
<feature type="domain" description="C2H2-type" evidence="12">
    <location>
        <begin position="675"/>
        <end position="702"/>
    </location>
</feature>
<dbReference type="PANTHER" id="PTHR24383:SF20">
    <property type="entry name" value="C2H2-TYPE DOMAIN-CONTAINING PROTEIN"/>
    <property type="match status" value="1"/>
</dbReference>
<dbReference type="EMBL" id="OV651815">
    <property type="protein sequence ID" value="CAH1108755.1"/>
    <property type="molecule type" value="Genomic_DNA"/>
</dbReference>
<feature type="region of interest" description="Disordered" evidence="11">
    <location>
        <begin position="204"/>
        <end position="224"/>
    </location>
</feature>
<dbReference type="InterPro" id="IPR036236">
    <property type="entry name" value="Znf_C2H2_sf"/>
</dbReference>
<evidence type="ECO:0000256" key="1">
    <source>
        <dbReference type="ARBA" id="ARBA00004123"/>
    </source>
</evidence>
<feature type="domain" description="C2H2-type" evidence="12">
    <location>
        <begin position="965"/>
        <end position="992"/>
    </location>
</feature>
<evidence type="ECO:0000256" key="8">
    <source>
        <dbReference type="ARBA" id="ARBA00023163"/>
    </source>
</evidence>
<evidence type="ECO:0000256" key="7">
    <source>
        <dbReference type="ARBA" id="ARBA00023125"/>
    </source>
</evidence>
<feature type="compositionally biased region" description="Low complexity" evidence="11">
    <location>
        <begin position="53"/>
        <end position="68"/>
    </location>
</feature>
<evidence type="ECO:0000256" key="3">
    <source>
        <dbReference type="ARBA" id="ARBA00022737"/>
    </source>
</evidence>
<dbReference type="GO" id="GO:0005634">
    <property type="term" value="C:nucleus"/>
    <property type="evidence" value="ECO:0007669"/>
    <property type="project" value="UniProtKB-SubCell"/>
</dbReference>
<dbReference type="FunFam" id="3.30.160.60:FF:000100">
    <property type="entry name" value="Zinc finger 45-like"/>
    <property type="match status" value="1"/>
</dbReference>
<dbReference type="SUPFAM" id="SSF57667">
    <property type="entry name" value="beta-beta-alpha zinc fingers"/>
    <property type="match status" value="6"/>
</dbReference>
<dbReference type="AlphaFoldDB" id="A0A9P0GGA9"/>
<dbReference type="FunFam" id="3.30.160.60:FF:000446">
    <property type="entry name" value="Zinc finger protein"/>
    <property type="match status" value="2"/>
</dbReference>
<evidence type="ECO:0000256" key="9">
    <source>
        <dbReference type="ARBA" id="ARBA00023242"/>
    </source>
</evidence>
<feature type="region of interest" description="Disordered" evidence="11">
    <location>
        <begin position="1006"/>
        <end position="1031"/>
    </location>
</feature>
<accession>A0A9P0GGA9</accession>
<feature type="compositionally biased region" description="Polar residues" evidence="11">
    <location>
        <begin position="497"/>
        <end position="522"/>
    </location>
</feature>
<keyword evidence="4 10" id="KW-0863">Zinc-finger</keyword>
<evidence type="ECO:0000256" key="5">
    <source>
        <dbReference type="ARBA" id="ARBA00022833"/>
    </source>
</evidence>
<dbReference type="GO" id="GO:0003677">
    <property type="term" value="F:DNA binding"/>
    <property type="evidence" value="ECO:0007669"/>
    <property type="project" value="UniProtKB-KW"/>
</dbReference>
<dbReference type="Pfam" id="PF00096">
    <property type="entry name" value="zf-C2H2"/>
    <property type="match status" value="3"/>
</dbReference>
<reference evidence="13" key="1">
    <citation type="submission" date="2022-01" db="EMBL/GenBank/DDBJ databases">
        <authorList>
            <person name="King R."/>
        </authorList>
    </citation>
    <scope>NUCLEOTIDE SEQUENCE</scope>
</reference>
<feature type="domain" description="C2H2-type" evidence="12">
    <location>
        <begin position="814"/>
        <end position="837"/>
    </location>
</feature>
<dbReference type="PROSITE" id="PS50157">
    <property type="entry name" value="ZINC_FINGER_C2H2_2"/>
    <property type="match status" value="11"/>
</dbReference>
<feature type="domain" description="C2H2-type" evidence="12">
    <location>
        <begin position="699"/>
        <end position="726"/>
    </location>
</feature>